<proteinExistence type="predicted"/>
<dbReference type="EMBL" id="CP091521">
    <property type="protein sequence ID" value="UOP04766.1"/>
    <property type="molecule type" value="Genomic_DNA"/>
</dbReference>
<accession>A0A8T9MWC7</accession>
<evidence type="ECO:0000313" key="2">
    <source>
        <dbReference type="Proteomes" id="UP000831534"/>
    </source>
</evidence>
<protein>
    <recommendedName>
        <fullName evidence="3">DUF3800 domain-containing protein</fullName>
    </recommendedName>
</protein>
<reference evidence="1" key="1">
    <citation type="journal article" date="2022" name="Res Sq">
        <title>Evolution of multicellular longitudinally dividing oral cavity symbionts (Neisseriaceae).</title>
        <authorList>
            <person name="Nyongesa S."/>
            <person name="Weber P."/>
            <person name="Bernet E."/>
            <person name="Pullido F."/>
            <person name="Nieckarz M."/>
            <person name="Delaby M."/>
            <person name="Nieves C."/>
            <person name="Viehboeck T."/>
            <person name="Krause N."/>
            <person name="Rivera-Millot A."/>
            <person name="Nakamura A."/>
            <person name="Vischer N."/>
            <person name="VanNieuwenhze M."/>
            <person name="Brun Y."/>
            <person name="Cava F."/>
            <person name="Bulgheresi S."/>
            <person name="Veyrier F."/>
        </authorList>
    </citation>
    <scope>NUCLEOTIDE SEQUENCE</scope>
    <source>
        <strain evidence="1">17694</strain>
    </source>
</reference>
<dbReference type="Proteomes" id="UP000831534">
    <property type="component" value="Chromosome"/>
</dbReference>
<sequence length="286" mass="33543">MNENSIDCIFVIDESGFLGYAKNQEKFPGEFGLVAGYFLPFSTVEKAKEAAKPFFAEFRKNDDDKIHITDLSRDEQNRLRNKVFEIFECNDLSWLYNAISVQGMYEFYKNDDSPKKEKIHTKLFYSIILKALAFIKTEIETVRKVNMLIVSDKLNKGEVKDFEREIKNNHYLLTTRQKEEIYKKKNLETDKIETFIFTTTVTMPESDNFQFDEDELNLDICTDISDVTLIADVLANSAFYYLTQKINDNPNIRLNSKEAIEMHPLAHKVWGNQAEDPLDEMFRRKR</sequence>
<gene>
    <name evidence="1" type="ORF">LVJ77_11485</name>
</gene>
<dbReference type="KEGG" id="ckh:LVJ77_11485"/>
<evidence type="ECO:0008006" key="3">
    <source>
        <dbReference type="Google" id="ProtNLM"/>
    </source>
</evidence>
<dbReference type="RefSeq" id="WP_156900803.1">
    <property type="nucleotide sequence ID" value="NZ_CP091521.1"/>
</dbReference>
<reference evidence="1" key="2">
    <citation type="submission" date="2024-09" db="EMBL/GenBank/DDBJ databases">
        <authorList>
            <person name="Veyrier F.J."/>
        </authorList>
    </citation>
    <scope>NUCLEOTIDE SEQUENCE</scope>
    <source>
        <strain evidence="1">17694</strain>
    </source>
</reference>
<name>A0A8T9MWC7_9NEIS</name>
<keyword evidence="2" id="KW-1185">Reference proteome</keyword>
<organism evidence="1 2">
    <name type="scientific">Conchiformibius kuhniae</name>
    <dbReference type="NCBI Taxonomy" id="211502"/>
    <lineage>
        <taxon>Bacteria</taxon>
        <taxon>Pseudomonadati</taxon>
        <taxon>Pseudomonadota</taxon>
        <taxon>Betaproteobacteria</taxon>
        <taxon>Neisseriales</taxon>
        <taxon>Neisseriaceae</taxon>
        <taxon>Conchiformibius</taxon>
    </lineage>
</organism>
<dbReference type="AlphaFoldDB" id="A0A8T9MWC7"/>
<evidence type="ECO:0000313" key="1">
    <source>
        <dbReference type="EMBL" id="UOP04766.1"/>
    </source>
</evidence>